<evidence type="ECO:0000313" key="2">
    <source>
        <dbReference type="EMBL" id="PWN88333.1"/>
    </source>
</evidence>
<gene>
    <name evidence="2" type="ORF">FA10DRAFT_303307</name>
</gene>
<dbReference type="InParanoid" id="A0A316YJS0"/>
<feature type="compositionally biased region" description="Basic and acidic residues" evidence="1">
    <location>
        <begin position="67"/>
        <end position="84"/>
    </location>
</feature>
<proteinExistence type="predicted"/>
<dbReference type="AlphaFoldDB" id="A0A316YJS0"/>
<feature type="compositionally biased region" description="Basic residues" evidence="1">
    <location>
        <begin position="101"/>
        <end position="110"/>
    </location>
</feature>
<dbReference type="RefSeq" id="XP_025375531.1">
    <property type="nucleotide sequence ID" value="XM_025525228.1"/>
</dbReference>
<dbReference type="GeneID" id="37047144"/>
<feature type="compositionally biased region" description="Polar residues" evidence="1">
    <location>
        <begin position="47"/>
        <end position="58"/>
    </location>
</feature>
<name>A0A316YJS0_9BASI</name>
<protein>
    <submittedName>
        <fullName evidence="2">Uncharacterized protein</fullName>
    </submittedName>
</protein>
<feature type="region of interest" description="Disordered" evidence="1">
    <location>
        <begin position="1"/>
        <end position="110"/>
    </location>
</feature>
<dbReference type="Proteomes" id="UP000245768">
    <property type="component" value="Unassembled WGS sequence"/>
</dbReference>
<feature type="compositionally biased region" description="Basic and acidic residues" evidence="1">
    <location>
        <begin position="1"/>
        <end position="41"/>
    </location>
</feature>
<reference evidence="2" key="1">
    <citation type="journal article" date="2018" name="Mol. Biol. Evol.">
        <title>Broad Genomic Sampling Reveals a Smut Pathogenic Ancestry of the Fungal Clade Ustilaginomycotina.</title>
        <authorList>
            <person name="Kijpornyongpan T."/>
            <person name="Mondo S.J."/>
            <person name="Barry K."/>
            <person name="Sandor L."/>
            <person name="Lee J."/>
            <person name="Lipzen A."/>
            <person name="Pangilinan J."/>
            <person name="LaButti K."/>
            <person name="Hainaut M."/>
            <person name="Henrissat B."/>
            <person name="Grigoriev I.V."/>
            <person name="Spatafora J.W."/>
            <person name="Aime M.C."/>
        </authorList>
    </citation>
    <scope>NUCLEOTIDE SEQUENCE [LARGE SCALE GENOMIC DNA]</scope>
    <source>
        <strain evidence="2">MCA 4198</strain>
    </source>
</reference>
<dbReference type="OrthoDB" id="10579952at2759"/>
<keyword evidence="3" id="KW-1185">Reference proteome</keyword>
<organism evidence="2 3">
    <name type="scientific">Acaromyces ingoldii</name>
    <dbReference type="NCBI Taxonomy" id="215250"/>
    <lineage>
        <taxon>Eukaryota</taxon>
        <taxon>Fungi</taxon>
        <taxon>Dikarya</taxon>
        <taxon>Basidiomycota</taxon>
        <taxon>Ustilaginomycotina</taxon>
        <taxon>Exobasidiomycetes</taxon>
        <taxon>Exobasidiales</taxon>
        <taxon>Cryptobasidiaceae</taxon>
        <taxon>Acaromyces</taxon>
    </lineage>
</organism>
<dbReference type="EMBL" id="KZ819638">
    <property type="protein sequence ID" value="PWN88333.1"/>
    <property type="molecule type" value="Genomic_DNA"/>
</dbReference>
<evidence type="ECO:0000256" key="1">
    <source>
        <dbReference type="SAM" id="MobiDB-lite"/>
    </source>
</evidence>
<accession>A0A316YJS0</accession>
<sequence length="110" mass="12222">MSSSSRKDNKELESEQKNIKLKPEELKDTDAEDEFKSEGGKFKKQHNQSGSDPSSQSAGIAGGAKPTNEDLEKEQKSTKLRPDELMDTDVEEEYKGEGGKFKKNNGKSKL</sequence>
<evidence type="ECO:0000313" key="3">
    <source>
        <dbReference type="Proteomes" id="UP000245768"/>
    </source>
</evidence>